<dbReference type="AlphaFoldDB" id="A0A075MR35"/>
<protein>
    <submittedName>
        <fullName evidence="1">Uncharacterized protein</fullName>
    </submittedName>
</protein>
<name>A0A075MR35_9ARCH</name>
<keyword evidence="2" id="KW-1185">Reference proteome</keyword>
<dbReference type="STRING" id="1459636.NTE_01497"/>
<evidence type="ECO:0000313" key="2">
    <source>
        <dbReference type="Proteomes" id="UP000028194"/>
    </source>
</evidence>
<dbReference type="KEGG" id="nev:NTE_01497"/>
<evidence type="ECO:0000313" key="1">
    <source>
        <dbReference type="EMBL" id="AIF83560.1"/>
    </source>
</evidence>
<sequence>MAAHKVSICFIQHEPSRLIRCNAILYDMVARKASRNSSAKEQLKKVSPRTRSAAQIIKDQLRSVTTAIEDRVAIDDHVNNISHEMEYLLDSIDSIPKVSQKKILIAYKNFLKENLDAVESRLGKAGR</sequence>
<accession>A0A075MR35</accession>
<proteinExistence type="predicted"/>
<organism evidence="1 2">
    <name type="scientific">Candidatus Nitrososphaera evergladensis SR1</name>
    <dbReference type="NCBI Taxonomy" id="1459636"/>
    <lineage>
        <taxon>Archaea</taxon>
        <taxon>Nitrososphaerota</taxon>
        <taxon>Nitrososphaeria</taxon>
        <taxon>Nitrososphaerales</taxon>
        <taxon>Nitrososphaeraceae</taxon>
        <taxon>Nitrososphaera</taxon>
    </lineage>
</organism>
<dbReference type="Proteomes" id="UP000028194">
    <property type="component" value="Chromosome"/>
</dbReference>
<dbReference type="HOGENOM" id="CLU_161116_0_0_2"/>
<reference evidence="1 2" key="1">
    <citation type="journal article" date="2014" name="PLoS ONE">
        <title>Genome Sequence of Candidatus Nitrososphaera evergladensis from Group I.1b Enriched from Everglades Soil Reveals Novel Genomic Features of the Ammonia-Oxidizing Archaea.</title>
        <authorList>
            <person name="Zhalnina K.V."/>
            <person name="Dias R."/>
            <person name="Leonard M.T."/>
            <person name="Dorr de Quadros P."/>
            <person name="Camargo F.A."/>
            <person name="Drew J.C."/>
            <person name="Farmerie W.G."/>
            <person name="Daroub S.H."/>
            <person name="Triplett E.W."/>
        </authorList>
    </citation>
    <scope>NUCLEOTIDE SEQUENCE [LARGE SCALE GENOMIC DNA]</scope>
    <source>
        <strain evidence="1 2">SR1</strain>
    </source>
</reference>
<gene>
    <name evidence="1" type="ORF">NTE_01497</name>
</gene>
<dbReference type="EMBL" id="CP007174">
    <property type="protein sequence ID" value="AIF83560.1"/>
    <property type="molecule type" value="Genomic_DNA"/>
</dbReference>